<name>A0A843VLW4_COLES</name>
<evidence type="ECO:0000313" key="3">
    <source>
        <dbReference type="Proteomes" id="UP000652761"/>
    </source>
</evidence>
<dbReference type="EMBL" id="NMUH01001538">
    <property type="protein sequence ID" value="MQL93253.1"/>
    <property type="molecule type" value="Genomic_DNA"/>
</dbReference>
<feature type="compositionally biased region" description="Basic and acidic residues" evidence="1">
    <location>
        <begin position="40"/>
        <end position="55"/>
    </location>
</feature>
<keyword evidence="3" id="KW-1185">Reference proteome</keyword>
<feature type="region of interest" description="Disordered" evidence="1">
    <location>
        <begin position="35"/>
        <end position="91"/>
    </location>
</feature>
<reference evidence="2" key="1">
    <citation type="submission" date="2017-07" db="EMBL/GenBank/DDBJ databases">
        <title>Taro Niue Genome Assembly and Annotation.</title>
        <authorList>
            <person name="Atibalentja N."/>
            <person name="Keating K."/>
            <person name="Fields C.J."/>
        </authorList>
    </citation>
    <scope>NUCLEOTIDE SEQUENCE</scope>
    <source>
        <strain evidence="2">Niue_2</strain>
        <tissue evidence="2">Leaf</tissue>
    </source>
</reference>
<dbReference type="AlphaFoldDB" id="A0A843VLW4"/>
<organism evidence="2 3">
    <name type="scientific">Colocasia esculenta</name>
    <name type="common">Wild taro</name>
    <name type="synonym">Arum esculentum</name>
    <dbReference type="NCBI Taxonomy" id="4460"/>
    <lineage>
        <taxon>Eukaryota</taxon>
        <taxon>Viridiplantae</taxon>
        <taxon>Streptophyta</taxon>
        <taxon>Embryophyta</taxon>
        <taxon>Tracheophyta</taxon>
        <taxon>Spermatophyta</taxon>
        <taxon>Magnoliopsida</taxon>
        <taxon>Liliopsida</taxon>
        <taxon>Araceae</taxon>
        <taxon>Aroideae</taxon>
        <taxon>Colocasieae</taxon>
        <taxon>Colocasia</taxon>
    </lineage>
</organism>
<accession>A0A843VLW4</accession>
<proteinExistence type="predicted"/>
<dbReference type="Proteomes" id="UP000652761">
    <property type="component" value="Unassembled WGS sequence"/>
</dbReference>
<sequence length="125" mass="14467">MEMWEKLRITYEGTDKVKETRIDILVTHYERFQMQTAHPGQEEKVSIRQKKDNSKKFRRYKKKAMAAAWENSSDSDSESSSSSDGEEANLALMANIEEKSSGRRPPWRQPLAVEVVSASRHGRQH</sequence>
<feature type="non-terminal residue" evidence="2">
    <location>
        <position position="125"/>
    </location>
</feature>
<evidence type="ECO:0000256" key="1">
    <source>
        <dbReference type="SAM" id="MobiDB-lite"/>
    </source>
</evidence>
<gene>
    <name evidence="2" type="ORF">Taro_025902</name>
</gene>
<comment type="caution">
    <text evidence="2">The sequence shown here is derived from an EMBL/GenBank/DDBJ whole genome shotgun (WGS) entry which is preliminary data.</text>
</comment>
<dbReference type="OrthoDB" id="785014at2759"/>
<evidence type="ECO:0000313" key="2">
    <source>
        <dbReference type="EMBL" id="MQL93253.1"/>
    </source>
</evidence>
<protein>
    <submittedName>
        <fullName evidence="2">Uncharacterized protein</fullName>
    </submittedName>
</protein>
<feature type="compositionally biased region" description="Low complexity" evidence="1">
    <location>
        <begin position="72"/>
        <end position="83"/>
    </location>
</feature>